<reference evidence="5" key="2">
    <citation type="journal article" date="2023" name="IMA Fungus">
        <title>Comparative genomic study of the Penicillium genus elucidates a diverse pangenome and 15 lateral gene transfer events.</title>
        <authorList>
            <person name="Petersen C."/>
            <person name="Sorensen T."/>
            <person name="Nielsen M.R."/>
            <person name="Sondergaard T.E."/>
            <person name="Sorensen J.L."/>
            <person name="Fitzpatrick D.A."/>
            <person name="Frisvad J.C."/>
            <person name="Nielsen K.L."/>
        </authorList>
    </citation>
    <scope>NUCLEOTIDE SEQUENCE</scope>
    <source>
        <strain evidence="5">IBT 29677</strain>
    </source>
</reference>
<evidence type="ECO:0000313" key="5">
    <source>
        <dbReference type="EMBL" id="KAJ5414421.1"/>
    </source>
</evidence>
<dbReference type="RefSeq" id="XP_056494267.1">
    <property type="nucleotide sequence ID" value="XM_056625685.1"/>
</dbReference>
<feature type="compositionally biased region" description="Acidic residues" evidence="2">
    <location>
        <begin position="63"/>
        <end position="74"/>
    </location>
</feature>
<dbReference type="InterPro" id="IPR050300">
    <property type="entry name" value="GDXG_lipolytic_enzyme"/>
</dbReference>
<name>A0A9X0BEN1_9EURO</name>
<dbReference type="InterPro" id="IPR029058">
    <property type="entry name" value="AB_hydrolase_fold"/>
</dbReference>
<accession>A0A9X0BEN1</accession>
<evidence type="ECO:0000256" key="1">
    <source>
        <dbReference type="ARBA" id="ARBA00022801"/>
    </source>
</evidence>
<dbReference type="Proteomes" id="UP001147747">
    <property type="component" value="Unassembled WGS sequence"/>
</dbReference>
<dbReference type="GO" id="GO:0072330">
    <property type="term" value="P:monocarboxylic acid biosynthetic process"/>
    <property type="evidence" value="ECO:0007669"/>
    <property type="project" value="UniProtKB-ARBA"/>
</dbReference>
<evidence type="ECO:0000256" key="2">
    <source>
        <dbReference type="SAM" id="MobiDB-lite"/>
    </source>
</evidence>
<dbReference type="SUPFAM" id="SSF53474">
    <property type="entry name" value="alpha/beta-Hydrolases"/>
    <property type="match status" value="1"/>
</dbReference>
<reference evidence="5" key="1">
    <citation type="submission" date="2022-12" db="EMBL/GenBank/DDBJ databases">
        <authorList>
            <person name="Petersen C."/>
        </authorList>
    </citation>
    <scope>NUCLEOTIDE SEQUENCE</scope>
    <source>
        <strain evidence="5">IBT 29677</strain>
    </source>
</reference>
<organism evidence="5 6">
    <name type="scientific">Penicillium cosmopolitanum</name>
    <dbReference type="NCBI Taxonomy" id="1131564"/>
    <lineage>
        <taxon>Eukaryota</taxon>
        <taxon>Fungi</taxon>
        <taxon>Dikarya</taxon>
        <taxon>Ascomycota</taxon>
        <taxon>Pezizomycotina</taxon>
        <taxon>Eurotiomycetes</taxon>
        <taxon>Eurotiomycetidae</taxon>
        <taxon>Eurotiales</taxon>
        <taxon>Aspergillaceae</taxon>
        <taxon>Penicillium</taxon>
    </lineage>
</organism>
<keyword evidence="6" id="KW-1185">Reference proteome</keyword>
<keyword evidence="1" id="KW-0378">Hydrolase</keyword>
<sequence>MASIFTSIRYLYLKLLITFSRLLIKLLTTSPKPNPDDILQIPSRQRNRTIKVHVYKSPAVAEAEAEAETETENNLEDRDKPPGPTSPTSPPPPAPVLINLYGSGLTFPLHGLDDQFCRFVSENTTYVVLDVEYSLAPEFPFPTALNDVEDVLSYVENHPDQYDSEKISISGFSSGGTLALAAAAALAAASTTRKSSPFKSLITFYPATNLAQDPSQRKTPIGGKERSPFWTRIFREAYIGPYDSRDPRISPAFVTDVEVARFPAYMLFVTGGVGCFCG</sequence>
<comment type="caution">
    <text evidence="5">The sequence shown here is derived from an EMBL/GenBank/DDBJ whole genome shotgun (WGS) entry which is preliminary data.</text>
</comment>
<feature type="compositionally biased region" description="Pro residues" evidence="2">
    <location>
        <begin position="82"/>
        <end position="95"/>
    </location>
</feature>
<evidence type="ECO:0000259" key="4">
    <source>
        <dbReference type="Pfam" id="PF07859"/>
    </source>
</evidence>
<dbReference type="GO" id="GO:0016787">
    <property type="term" value="F:hydrolase activity"/>
    <property type="evidence" value="ECO:0007669"/>
    <property type="project" value="UniProtKB-KW"/>
</dbReference>
<dbReference type="EMBL" id="JAPZBU010000003">
    <property type="protein sequence ID" value="KAJ5414421.1"/>
    <property type="molecule type" value="Genomic_DNA"/>
</dbReference>
<dbReference type="PANTHER" id="PTHR48081">
    <property type="entry name" value="AB HYDROLASE SUPERFAMILY PROTEIN C4A8.06C"/>
    <property type="match status" value="1"/>
</dbReference>
<evidence type="ECO:0000313" key="6">
    <source>
        <dbReference type="Proteomes" id="UP001147747"/>
    </source>
</evidence>
<dbReference type="Pfam" id="PF07859">
    <property type="entry name" value="Abhydrolase_3"/>
    <property type="match status" value="1"/>
</dbReference>
<feature type="region of interest" description="Disordered" evidence="2">
    <location>
        <begin position="61"/>
        <end position="95"/>
    </location>
</feature>
<feature type="domain" description="Alpha/beta hydrolase fold-3" evidence="4">
    <location>
        <begin position="102"/>
        <end position="270"/>
    </location>
</feature>
<dbReference type="GO" id="GO:0017000">
    <property type="term" value="P:antibiotic biosynthetic process"/>
    <property type="evidence" value="ECO:0007669"/>
    <property type="project" value="UniProtKB-ARBA"/>
</dbReference>
<dbReference type="GeneID" id="81364665"/>
<feature type="signal peptide" evidence="3">
    <location>
        <begin position="1"/>
        <end position="31"/>
    </location>
</feature>
<dbReference type="InterPro" id="IPR013094">
    <property type="entry name" value="AB_hydrolase_3"/>
</dbReference>
<dbReference type="Gene3D" id="3.40.50.1820">
    <property type="entry name" value="alpha/beta hydrolase"/>
    <property type="match status" value="1"/>
</dbReference>
<keyword evidence="3" id="KW-0732">Signal</keyword>
<dbReference type="AlphaFoldDB" id="A0A9X0BEN1"/>
<evidence type="ECO:0000256" key="3">
    <source>
        <dbReference type="SAM" id="SignalP"/>
    </source>
</evidence>
<feature type="chain" id="PRO_5040728801" description="Alpha/beta hydrolase fold-3 domain-containing protein" evidence="3">
    <location>
        <begin position="32"/>
        <end position="278"/>
    </location>
</feature>
<gene>
    <name evidence="5" type="ORF">N7509_001048</name>
</gene>
<proteinExistence type="predicted"/>
<protein>
    <recommendedName>
        <fullName evidence="4">Alpha/beta hydrolase fold-3 domain-containing protein</fullName>
    </recommendedName>
</protein>
<dbReference type="OrthoDB" id="408631at2759"/>
<dbReference type="PANTHER" id="PTHR48081:SF8">
    <property type="entry name" value="ALPHA_BETA HYDROLASE FOLD-3 DOMAIN-CONTAINING PROTEIN-RELATED"/>
    <property type="match status" value="1"/>
</dbReference>